<dbReference type="SUPFAM" id="SSF55729">
    <property type="entry name" value="Acyl-CoA N-acyltransferases (Nat)"/>
    <property type="match status" value="1"/>
</dbReference>
<dbReference type="PANTHER" id="PTHR43415">
    <property type="entry name" value="SPERMIDINE N(1)-ACETYLTRANSFERASE"/>
    <property type="match status" value="1"/>
</dbReference>
<dbReference type="PROSITE" id="PS51186">
    <property type="entry name" value="GNAT"/>
    <property type="match status" value="1"/>
</dbReference>
<protein>
    <submittedName>
        <fullName evidence="2">GNAT family N-acetyltransferase</fullName>
    </submittedName>
</protein>
<dbReference type="InterPro" id="IPR000182">
    <property type="entry name" value="GNAT_dom"/>
</dbReference>
<keyword evidence="3" id="KW-1185">Reference proteome</keyword>
<name>A0A941DCD7_9BURK</name>
<dbReference type="AlphaFoldDB" id="A0A941DCD7"/>
<dbReference type="Pfam" id="PF00583">
    <property type="entry name" value="Acetyltransf_1"/>
    <property type="match status" value="1"/>
</dbReference>
<comment type="caution">
    <text evidence="2">The sequence shown here is derived from an EMBL/GenBank/DDBJ whole genome shotgun (WGS) entry which is preliminary data.</text>
</comment>
<dbReference type="GO" id="GO:0016747">
    <property type="term" value="F:acyltransferase activity, transferring groups other than amino-acyl groups"/>
    <property type="evidence" value="ECO:0007669"/>
    <property type="project" value="InterPro"/>
</dbReference>
<feature type="domain" description="N-acetyltransferase" evidence="1">
    <location>
        <begin position="1"/>
        <end position="159"/>
    </location>
</feature>
<accession>A0A941DCD7</accession>
<evidence type="ECO:0000313" key="3">
    <source>
        <dbReference type="Proteomes" id="UP000680158"/>
    </source>
</evidence>
<dbReference type="InterPro" id="IPR016181">
    <property type="entry name" value="Acyl_CoA_acyltransferase"/>
</dbReference>
<proteinExistence type="predicted"/>
<dbReference type="EMBL" id="JAGSPM010000003">
    <property type="protein sequence ID" value="MBR7746143.1"/>
    <property type="molecule type" value="Genomic_DNA"/>
</dbReference>
<dbReference type="RefSeq" id="WP_212683515.1">
    <property type="nucleotide sequence ID" value="NZ_JAGSPM010000003.1"/>
</dbReference>
<evidence type="ECO:0000313" key="2">
    <source>
        <dbReference type="EMBL" id="MBR7746143.1"/>
    </source>
</evidence>
<sequence length="159" mass="18632">MNRPAQFSDFHFIYHLYMHPEINPFLLYEPMEKSAFEPIFQQLLDDKVLYVFEDNHIPIGMFKLIPLKHRTAHIAYLGGVAIDPRFAGQGFARKMFAEILALGRTRNLKRIELSVSVENARAIALYEKCGFQQEGVLRQYTHLQSENRYLDEALMAYLY</sequence>
<dbReference type="Gene3D" id="3.40.630.30">
    <property type="match status" value="1"/>
</dbReference>
<evidence type="ECO:0000259" key="1">
    <source>
        <dbReference type="PROSITE" id="PS51186"/>
    </source>
</evidence>
<dbReference type="CDD" id="cd04301">
    <property type="entry name" value="NAT_SF"/>
    <property type="match status" value="1"/>
</dbReference>
<gene>
    <name evidence="2" type="ORF">KDM92_06080</name>
</gene>
<dbReference type="Proteomes" id="UP000680158">
    <property type="component" value="Unassembled WGS sequence"/>
</dbReference>
<reference evidence="2 3" key="1">
    <citation type="submission" date="2021-04" db="EMBL/GenBank/DDBJ databases">
        <title>novel species isolated from subtropical streams in China.</title>
        <authorList>
            <person name="Lu H."/>
        </authorList>
    </citation>
    <scope>NUCLEOTIDE SEQUENCE [LARGE SCALE GENOMIC DNA]</scope>
    <source>
        <strain evidence="2 3">BYS107W</strain>
    </source>
</reference>
<organism evidence="2 3">
    <name type="scientific">Undibacterium baiyunense</name>
    <dbReference type="NCBI Taxonomy" id="2828731"/>
    <lineage>
        <taxon>Bacteria</taxon>
        <taxon>Pseudomonadati</taxon>
        <taxon>Pseudomonadota</taxon>
        <taxon>Betaproteobacteria</taxon>
        <taxon>Burkholderiales</taxon>
        <taxon>Oxalobacteraceae</taxon>
        <taxon>Undibacterium</taxon>
    </lineage>
</organism>
<dbReference type="PANTHER" id="PTHR43415:SF3">
    <property type="entry name" value="GNAT-FAMILY ACETYLTRANSFERASE"/>
    <property type="match status" value="1"/>
</dbReference>